<dbReference type="EnsemblMetazoa" id="XM_776524">
    <property type="protein sequence ID" value="XP_781617"/>
    <property type="gene ID" value="LOC576185"/>
</dbReference>
<dbReference type="PROSITE" id="PS50850">
    <property type="entry name" value="MFS"/>
    <property type="match status" value="1"/>
</dbReference>
<feature type="transmembrane region" description="Helical" evidence="3">
    <location>
        <begin position="453"/>
        <end position="476"/>
    </location>
</feature>
<feature type="transmembrane region" description="Helical" evidence="3">
    <location>
        <begin position="488"/>
        <end position="511"/>
    </location>
</feature>
<feature type="region of interest" description="Disordered" evidence="2">
    <location>
        <begin position="230"/>
        <end position="249"/>
    </location>
</feature>
<feature type="transmembrane region" description="Helical" evidence="3">
    <location>
        <begin position="81"/>
        <end position="99"/>
    </location>
</feature>
<dbReference type="RefSeq" id="XP_781617.4">
    <property type="nucleotide sequence ID" value="XM_776524.5"/>
</dbReference>
<dbReference type="PANTHER" id="PTHR11360:SF284">
    <property type="entry name" value="EG:103B4.3 PROTEIN-RELATED"/>
    <property type="match status" value="1"/>
</dbReference>
<feature type="transmembrane region" description="Helical" evidence="3">
    <location>
        <begin position="51"/>
        <end position="69"/>
    </location>
</feature>
<protein>
    <recommendedName>
        <fullName evidence="4">Major facilitator superfamily (MFS) profile domain-containing protein</fullName>
    </recommendedName>
</protein>
<feature type="transmembrane region" description="Helical" evidence="3">
    <location>
        <begin position="517"/>
        <end position="537"/>
    </location>
</feature>
<dbReference type="GeneID" id="576185"/>
<reference evidence="5" key="2">
    <citation type="submission" date="2021-01" db="UniProtKB">
        <authorList>
            <consortium name="EnsemblMetazoa"/>
        </authorList>
    </citation>
    <scope>IDENTIFICATION</scope>
</reference>
<evidence type="ECO:0000256" key="2">
    <source>
        <dbReference type="SAM" id="MobiDB-lite"/>
    </source>
</evidence>
<dbReference type="PANTHER" id="PTHR11360">
    <property type="entry name" value="MONOCARBOXYLATE TRANSPORTER"/>
    <property type="match status" value="1"/>
</dbReference>
<feature type="transmembrane region" description="Helical" evidence="3">
    <location>
        <begin position="139"/>
        <end position="158"/>
    </location>
</feature>
<dbReference type="Proteomes" id="UP000007110">
    <property type="component" value="Unassembled WGS sequence"/>
</dbReference>
<feature type="transmembrane region" description="Helical" evidence="3">
    <location>
        <begin position="371"/>
        <end position="391"/>
    </location>
</feature>
<dbReference type="Gene3D" id="1.20.1250.20">
    <property type="entry name" value="MFS general substrate transporter like domains"/>
    <property type="match status" value="2"/>
</dbReference>
<dbReference type="InParanoid" id="A0A7M7RCC9"/>
<accession>A0A7M7RCC9</accession>
<feature type="transmembrane region" description="Helical" evidence="3">
    <location>
        <begin position="430"/>
        <end position="447"/>
    </location>
</feature>
<keyword evidence="6" id="KW-1185">Reference proteome</keyword>
<dbReference type="GO" id="GO:0005886">
    <property type="term" value="C:plasma membrane"/>
    <property type="evidence" value="ECO:0000318"/>
    <property type="project" value="GO_Central"/>
</dbReference>
<feature type="compositionally biased region" description="Polar residues" evidence="2">
    <location>
        <begin position="290"/>
        <end position="301"/>
    </location>
</feature>
<dbReference type="KEGG" id="spu:576185"/>
<dbReference type="FunFam" id="1.20.1250.20:FF:001037">
    <property type="entry name" value="Uncharacterized protein"/>
    <property type="match status" value="1"/>
</dbReference>
<organism evidence="5 6">
    <name type="scientific">Strongylocentrotus purpuratus</name>
    <name type="common">Purple sea urchin</name>
    <dbReference type="NCBI Taxonomy" id="7668"/>
    <lineage>
        <taxon>Eukaryota</taxon>
        <taxon>Metazoa</taxon>
        <taxon>Echinodermata</taxon>
        <taxon>Eleutherozoa</taxon>
        <taxon>Echinozoa</taxon>
        <taxon>Echinoidea</taxon>
        <taxon>Euechinoidea</taxon>
        <taxon>Echinacea</taxon>
        <taxon>Camarodonta</taxon>
        <taxon>Echinidea</taxon>
        <taxon>Strongylocentrotidae</taxon>
        <taxon>Strongylocentrotus</taxon>
    </lineage>
</organism>
<dbReference type="InterPro" id="IPR020846">
    <property type="entry name" value="MFS_dom"/>
</dbReference>
<dbReference type="OMA" id="FLVEWRR"/>
<dbReference type="InterPro" id="IPR036259">
    <property type="entry name" value="MFS_trans_sf"/>
</dbReference>
<evidence type="ECO:0000313" key="6">
    <source>
        <dbReference type="Proteomes" id="UP000007110"/>
    </source>
</evidence>
<comment type="subcellular location">
    <subcellularLocation>
        <location evidence="1">Membrane</location>
        <topology evidence="1">Multi-pass membrane protein</topology>
    </subcellularLocation>
</comment>
<dbReference type="FunFam" id="1.20.1250.20:FF:001039">
    <property type="entry name" value="Uncharacterized protein"/>
    <property type="match status" value="1"/>
</dbReference>
<feature type="domain" description="Major facilitator superfamily (MFS) profile" evidence="4">
    <location>
        <begin position="15"/>
        <end position="543"/>
    </location>
</feature>
<dbReference type="InterPro" id="IPR050327">
    <property type="entry name" value="Proton-linked_MCT"/>
</dbReference>
<dbReference type="AlphaFoldDB" id="A0A7M7RCC9"/>
<dbReference type="SUPFAM" id="SSF103473">
    <property type="entry name" value="MFS general substrate transporter"/>
    <property type="match status" value="1"/>
</dbReference>
<reference evidence="6" key="1">
    <citation type="submission" date="2015-02" db="EMBL/GenBank/DDBJ databases">
        <title>Genome sequencing for Strongylocentrotus purpuratus.</title>
        <authorList>
            <person name="Murali S."/>
            <person name="Liu Y."/>
            <person name="Vee V."/>
            <person name="English A."/>
            <person name="Wang M."/>
            <person name="Skinner E."/>
            <person name="Han Y."/>
            <person name="Muzny D.M."/>
            <person name="Worley K.C."/>
            <person name="Gibbs R.A."/>
        </authorList>
    </citation>
    <scope>NUCLEOTIDE SEQUENCE</scope>
</reference>
<evidence type="ECO:0000256" key="1">
    <source>
        <dbReference type="ARBA" id="ARBA00004141"/>
    </source>
</evidence>
<keyword evidence="3" id="KW-0812">Transmembrane</keyword>
<dbReference type="OrthoDB" id="6509908at2759"/>
<feature type="transmembrane region" description="Helical" evidence="3">
    <location>
        <begin position="12"/>
        <end position="31"/>
    </location>
</feature>
<dbReference type="InterPro" id="IPR011701">
    <property type="entry name" value="MFS"/>
</dbReference>
<dbReference type="GO" id="GO:0008028">
    <property type="term" value="F:monocarboxylic acid transmembrane transporter activity"/>
    <property type="evidence" value="ECO:0000318"/>
    <property type="project" value="GO_Central"/>
</dbReference>
<dbReference type="Pfam" id="PF07690">
    <property type="entry name" value="MFS_1"/>
    <property type="match status" value="2"/>
</dbReference>
<feature type="transmembrane region" description="Helical" evidence="3">
    <location>
        <begin position="170"/>
        <end position="188"/>
    </location>
</feature>
<keyword evidence="3" id="KW-1133">Transmembrane helix</keyword>
<keyword evidence="3" id="KW-0472">Membrane</keyword>
<feature type="transmembrane region" description="Helical" evidence="3">
    <location>
        <begin position="397"/>
        <end position="418"/>
    </location>
</feature>
<name>A0A7M7RCC9_STRPU</name>
<evidence type="ECO:0000313" key="5">
    <source>
        <dbReference type="EnsemblMetazoa" id="XP_781617"/>
    </source>
</evidence>
<feature type="region of interest" description="Disordered" evidence="2">
    <location>
        <begin position="274"/>
        <end position="317"/>
    </location>
</feature>
<sequence>MDEKKKSKSKRRWFILLGAHISMLVYGATYRSFGVFLVEWRRYFDSSVAEISIIMSVLSGSVILSGFCSGPFMKRWGCHNTLLIGVACSITGTITSVFADSPIVLCFTSGILPGFGVGLIKNAAQVLVAFHFKKGYSRANGFISAGVALGIMTVPPLLQLCIDVYGWRGALLISAGIQAQVIPSALVARPRPKKKPVLSTKTRHEKLVADIEDGAAEMELLDKTLEIKNQSSHADENEESESTGCVQNDKTVVEASEEIQSDPDENRLQIENKVTTDDARTHEDCAAEVHTTSSGTDSKSVPSILEPKSKPVPLDDTLNGDINSMEVHTDETTIQNNRTSKCSWIIQFFMSSGWPLFRESIGFTLFQTCQITIGLCYTAIMTHFVASAVYSGIDEQLASFLLSALGIGSLIARLSNGWVIDLKLIAPEHLYALAMAILGVSTILSRASQAYGWYVFIAFLFGASSGLLKCLVPVVLRKFVGVENLAPAMGIFTIFTGVGDFIGPIFAGALYDAKESYNLPFFVAGSLLAVSSCILLLERPLRRCKDRYQGLKSHEIEAQNESVV</sequence>
<evidence type="ECO:0000256" key="3">
    <source>
        <dbReference type="SAM" id="Phobius"/>
    </source>
</evidence>
<evidence type="ECO:0000259" key="4">
    <source>
        <dbReference type="PROSITE" id="PS50850"/>
    </source>
</evidence>
<proteinExistence type="predicted"/>
<feature type="compositionally biased region" description="Basic and acidic residues" evidence="2">
    <location>
        <begin position="274"/>
        <end position="287"/>
    </location>
</feature>